<accession>F8QAL7</accession>
<dbReference type="Proteomes" id="UP000008063">
    <property type="component" value="Unassembled WGS sequence"/>
</dbReference>
<evidence type="ECO:0000313" key="1">
    <source>
        <dbReference type="EMBL" id="EGN94807.1"/>
    </source>
</evidence>
<organism evidence="2">
    <name type="scientific">Serpula lacrymans var. lacrymans (strain S7.3)</name>
    <name type="common">Dry rot fungus</name>
    <dbReference type="NCBI Taxonomy" id="936435"/>
    <lineage>
        <taxon>Eukaryota</taxon>
        <taxon>Fungi</taxon>
        <taxon>Dikarya</taxon>
        <taxon>Basidiomycota</taxon>
        <taxon>Agaricomycotina</taxon>
        <taxon>Agaricomycetes</taxon>
        <taxon>Agaricomycetidae</taxon>
        <taxon>Boletales</taxon>
        <taxon>Coniophorineae</taxon>
        <taxon>Serpulaceae</taxon>
        <taxon>Serpula</taxon>
    </lineage>
</organism>
<dbReference type="InParanoid" id="F8QAL7"/>
<reference evidence="2" key="1">
    <citation type="journal article" date="2011" name="Science">
        <title>The plant cell wall-decomposing machinery underlies the functional diversity of forest fungi.</title>
        <authorList>
            <person name="Eastwood D.C."/>
            <person name="Floudas D."/>
            <person name="Binder M."/>
            <person name="Majcherczyk A."/>
            <person name="Schneider P."/>
            <person name="Aerts A."/>
            <person name="Asiegbu F.O."/>
            <person name="Baker S.E."/>
            <person name="Barry K."/>
            <person name="Bendiksby M."/>
            <person name="Blumentritt M."/>
            <person name="Coutinho P.M."/>
            <person name="Cullen D."/>
            <person name="de Vries R.P."/>
            <person name="Gathman A."/>
            <person name="Goodell B."/>
            <person name="Henrissat B."/>
            <person name="Ihrmark K."/>
            <person name="Kauserud H."/>
            <person name="Kohler A."/>
            <person name="LaButti K."/>
            <person name="Lapidus A."/>
            <person name="Lavin J.L."/>
            <person name="Lee Y.-H."/>
            <person name="Lindquist E."/>
            <person name="Lilly W."/>
            <person name="Lucas S."/>
            <person name="Morin E."/>
            <person name="Murat C."/>
            <person name="Oguiza J.A."/>
            <person name="Park J."/>
            <person name="Pisabarro A.G."/>
            <person name="Riley R."/>
            <person name="Rosling A."/>
            <person name="Salamov A."/>
            <person name="Schmidt O."/>
            <person name="Schmutz J."/>
            <person name="Skrede I."/>
            <person name="Stenlid J."/>
            <person name="Wiebenga A."/>
            <person name="Xie X."/>
            <person name="Kuees U."/>
            <person name="Hibbett D.S."/>
            <person name="Hoffmeister D."/>
            <person name="Hoegberg N."/>
            <person name="Martin F."/>
            <person name="Grigoriev I.V."/>
            <person name="Watkinson S.C."/>
        </authorList>
    </citation>
    <scope>NUCLEOTIDE SEQUENCE [LARGE SCALE GENOMIC DNA]</scope>
    <source>
        <strain evidence="2">strain S7.3</strain>
    </source>
</reference>
<proteinExistence type="predicted"/>
<keyword evidence="2" id="KW-1185">Reference proteome</keyword>
<dbReference type="AlphaFoldDB" id="F8QAL7"/>
<gene>
    <name evidence="1" type="ORF">SERLA73DRAFT_187868</name>
</gene>
<protein>
    <submittedName>
        <fullName evidence="1">Uncharacterized protein</fullName>
    </submittedName>
</protein>
<dbReference type="EMBL" id="GL945487">
    <property type="protein sequence ID" value="EGN94807.1"/>
    <property type="molecule type" value="Genomic_DNA"/>
</dbReference>
<dbReference type="HOGENOM" id="CLU_2198585_0_0_1"/>
<evidence type="ECO:0000313" key="2">
    <source>
        <dbReference type="Proteomes" id="UP000008063"/>
    </source>
</evidence>
<name>F8QAL7_SERL3</name>
<sequence>MLFKPASISSMETCDTTFDMEDSAKNLCKPRVDSEVMMSKVGAMSTALGSWSNRPNTMTPTSRTIRNCGFLCMLFPVKTCEGSEDDLMYSNRLTHRPLSPQNYLTFLS</sequence>